<organism evidence="2 3">
    <name type="scientific">Vanrija pseudolonga</name>
    <dbReference type="NCBI Taxonomy" id="143232"/>
    <lineage>
        <taxon>Eukaryota</taxon>
        <taxon>Fungi</taxon>
        <taxon>Dikarya</taxon>
        <taxon>Basidiomycota</taxon>
        <taxon>Agaricomycotina</taxon>
        <taxon>Tremellomycetes</taxon>
        <taxon>Trichosporonales</taxon>
        <taxon>Trichosporonaceae</taxon>
        <taxon>Vanrija</taxon>
    </lineage>
</organism>
<dbReference type="EMBL" id="CP086716">
    <property type="protein sequence ID" value="WOO81070.1"/>
    <property type="molecule type" value="Genomic_DNA"/>
</dbReference>
<name>A0AAF0Y6N6_9TREE</name>
<dbReference type="RefSeq" id="XP_062627102.1">
    <property type="nucleotide sequence ID" value="XM_062771118.1"/>
</dbReference>
<sequence length="194" mass="20441">MPVTKKKGAIPRELGAKVADEEGDDVVQARAEHPRAYRVPARDHDNGSDAKKPLSSKPLSSTAGTRKPLSSSSASAKPTSRTSSSAPKRQFEIFADPPSASSASSSAAATNDRPRPLAKRRADAHDKENAVAPDSPSARTRSKAREAAAPVLKKKTTPLAPRRVLADAPLADVSIAYGAEGDEPEGFRDVEPRS</sequence>
<protein>
    <submittedName>
        <fullName evidence="2">Uncharacterized protein</fullName>
    </submittedName>
</protein>
<feature type="region of interest" description="Disordered" evidence="1">
    <location>
        <begin position="1"/>
        <end position="168"/>
    </location>
</feature>
<proteinExistence type="predicted"/>
<feature type="compositionally biased region" description="Basic and acidic residues" evidence="1">
    <location>
        <begin position="112"/>
        <end position="129"/>
    </location>
</feature>
<evidence type="ECO:0000313" key="3">
    <source>
        <dbReference type="Proteomes" id="UP000827549"/>
    </source>
</evidence>
<feature type="compositionally biased region" description="Basic and acidic residues" evidence="1">
    <location>
        <begin position="30"/>
        <end position="52"/>
    </location>
</feature>
<feature type="compositionally biased region" description="Low complexity" evidence="1">
    <location>
        <begin position="53"/>
        <end position="88"/>
    </location>
</feature>
<dbReference type="Proteomes" id="UP000827549">
    <property type="component" value="Chromosome 3"/>
</dbReference>
<accession>A0AAF0Y6N6</accession>
<gene>
    <name evidence="2" type="ORF">LOC62_03G004598</name>
</gene>
<keyword evidence="3" id="KW-1185">Reference proteome</keyword>
<evidence type="ECO:0000256" key="1">
    <source>
        <dbReference type="SAM" id="MobiDB-lite"/>
    </source>
</evidence>
<reference evidence="2" key="1">
    <citation type="submission" date="2023-10" db="EMBL/GenBank/DDBJ databases">
        <authorList>
            <person name="Noh H."/>
        </authorList>
    </citation>
    <scope>NUCLEOTIDE SEQUENCE</scope>
    <source>
        <strain evidence="2">DUCC4014</strain>
    </source>
</reference>
<dbReference type="GeneID" id="87807836"/>
<feature type="compositionally biased region" description="Low complexity" evidence="1">
    <location>
        <begin position="99"/>
        <end position="109"/>
    </location>
</feature>
<dbReference type="AlphaFoldDB" id="A0AAF0Y6N6"/>
<evidence type="ECO:0000313" key="2">
    <source>
        <dbReference type="EMBL" id="WOO81070.1"/>
    </source>
</evidence>